<evidence type="ECO:0000313" key="1">
    <source>
        <dbReference type="EMBL" id="RPE26998.1"/>
    </source>
</evidence>
<protein>
    <submittedName>
        <fullName evidence="1">Uncharacterized protein</fullName>
    </submittedName>
</protein>
<accession>A0A3N4R119</accession>
<proteinExistence type="predicted"/>
<sequence>MEPSPGHAAQVFALPGSTGFIGEAFSMDSPEFMRWAARRYDSDRFVLVVLFALMGSQGGA</sequence>
<organism evidence="1 2">
    <name type="scientific">Kitasatospora cineracea</name>
    <dbReference type="NCBI Taxonomy" id="88074"/>
    <lineage>
        <taxon>Bacteria</taxon>
        <taxon>Bacillati</taxon>
        <taxon>Actinomycetota</taxon>
        <taxon>Actinomycetes</taxon>
        <taxon>Kitasatosporales</taxon>
        <taxon>Streptomycetaceae</taxon>
        <taxon>Kitasatospora</taxon>
    </lineage>
</organism>
<dbReference type="EMBL" id="RKQG01000005">
    <property type="protein sequence ID" value="RPE26998.1"/>
    <property type="molecule type" value="Genomic_DNA"/>
</dbReference>
<reference evidence="1 2" key="1">
    <citation type="submission" date="2018-11" db="EMBL/GenBank/DDBJ databases">
        <title>Sequencing the genomes of 1000 actinobacteria strains.</title>
        <authorList>
            <person name="Klenk H.-P."/>
        </authorList>
    </citation>
    <scope>NUCLEOTIDE SEQUENCE [LARGE SCALE GENOMIC DNA]</scope>
    <source>
        <strain evidence="1 2">DSM 44781</strain>
    </source>
</reference>
<dbReference type="AlphaFoldDB" id="A0A3N4R119"/>
<gene>
    <name evidence="1" type="ORF">EDD38_7635</name>
</gene>
<name>A0A3N4R119_9ACTN</name>
<comment type="caution">
    <text evidence="1">The sequence shown here is derived from an EMBL/GenBank/DDBJ whole genome shotgun (WGS) entry which is preliminary data.</text>
</comment>
<dbReference type="Proteomes" id="UP000266906">
    <property type="component" value="Unassembled WGS sequence"/>
</dbReference>
<evidence type="ECO:0000313" key="2">
    <source>
        <dbReference type="Proteomes" id="UP000266906"/>
    </source>
</evidence>
<keyword evidence="2" id="KW-1185">Reference proteome</keyword>